<accession>A0A6S7E8J3</accession>
<dbReference type="Proteomes" id="UP000494272">
    <property type="component" value="Unassembled WGS sequence"/>
</dbReference>
<keyword evidence="2 4" id="KW-0808">Transferase</keyword>
<evidence type="ECO:0000259" key="3">
    <source>
        <dbReference type="Pfam" id="PF13649"/>
    </source>
</evidence>
<dbReference type="RefSeq" id="WP_054504229.1">
    <property type="nucleotide sequence ID" value="NZ_CADIJW010000027.1"/>
</dbReference>
<dbReference type="EC" id="2.1.1.144" evidence="4"/>
<sequence>MIHPLSAGVMALYQAHAAAFERDRGAALIERAWLADFLAALPTATPRVLDIGCGTGVPIAGHLIEHGCRITGVDSSTALLARAAARFPEQAWIAADMRQLPCAGPFDGLIAWHSFFHLSPEDQRPMFAQFRRLAAPGAALMFTSGTTLGEAIGQLDGQPLYHGSLDSAEYRELLAANGFEVLRHVEWDAACGNATVWLARRT</sequence>
<dbReference type="InterPro" id="IPR029063">
    <property type="entry name" value="SAM-dependent_MTases_sf"/>
</dbReference>
<dbReference type="GO" id="GO:0030798">
    <property type="term" value="F:trans-aconitate 2-methyltransferase activity"/>
    <property type="evidence" value="ECO:0007669"/>
    <property type="project" value="UniProtKB-EC"/>
</dbReference>
<dbReference type="GO" id="GO:0032259">
    <property type="term" value="P:methylation"/>
    <property type="evidence" value="ECO:0007669"/>
    <property type="project" value="UniProtKB-KW"/>
</dbReference>
<keyword evidence="5" id="KW-1185">Reference proteome</keyword>
<evidence type="ECO:0000256" key="2">
    <source>
        <dbReference type="ARBA" id="ARBA00022679"/>
    </source>
</evidence>
<protein>
    <submittedName>
        <fullName evidence="4">Trans-aconitate 2-methyltransferase</fullName>
        <ecNumber evidence="4">2.1.1.144</ecNumber>
    </submittedName>
</protein>
<proteinExistence type="predicted"/>
<gene>
    <name evidence="4" type="primary">tam_4</name>
    <name evidence="4" type="ORF">LMG26841_04455</name>
</gene>
<dbReference type="CDD" id="cd02440">
    <property type="entry name" value="AdoMet_MTases"/>
    <property type="match status" value="1"/>
</dbReference>
<organism evidence="4 5">
    <name type="scientific">Achromobacter dolens</name>
    <dbReference type="NCBI Taxonomy" id="1287738"/>
    <lineage>
        <taxon>Bacteria</taxon>
        <taxon>Pseudomonadati</taxon>
        <taxon>Pseudomonadota</taxon>
        <taxon>Betaproteobacteria</taxon>
        <taxon>Burkholderiales</taxon>
        <taxon>Alcaligenaceae</taxon>
        <taxon>Achromobacter</taxon>
    </lineage>
</organism>
<evidence type="ECO:0000313" key="4">
    <source>
        <dbReference type="EMBL" id="CAB3900606.1"/>
    </source>
</evidence>
<feature type="domain" description="Methyltransferase" evidence="3">
    <location>
        <begin position="48"/>
        <end position="137"/>
    </location>
</feature>
<dbReference type="Pfam" id="PF13649">
    <property type="entry name" value="Methyltransf_25"/>
    <property type="match status" value="1"/>
</dbReference>
<dbReference type="Gene3D" id="3.40.50.150">
    <property type="entry name" value="Vaccinia Virus protein VP39"/>
    <property type="match status" value="1"/>
</dbReference>
<dbReference type="GeneID" id="94357999"/>
<keyword evidence="1 4" id="KW-0489">Methyltransferase</keyword>
<evidence type="ECO:0000313" key="5">
    <source>
        <dbReference type="Proteomes" id="UP000494272"/>
    </source>
</evidence>
<evidence type="ECO:0000256" key="1">
    <source>
        <dbReference type="ARBA" id="ARBA00022603"/>
    </source>
</evidence>
<dbReference type="PANTHER" id="PTHR43861:SF1">
    <property type="entry name" value="TRANS-ACONITATE 2-METHYLTRANSFERASE"/>
    <property type="match status" value="1"/>
</dbReference>
<dbReference type="SUPFAM" id="SSF53335">
    <property type="entry name" value="S-adenosyl-L-methionine-dependent methyltransferases"/>
    <property type="match status" value="1"/>
</dbReference>
<dbReference type="EMBL" id="CADIKW010000011">
    <property type="protein sequence ID" value="CAB3900606.1"/>
    <property type="molecule type" value="Genomic_DNA"/>
</dbReference>
<name>A0A6S7E8J3_9BURK</name>
<dbReference type="PANTHER" id="PTHR43861">
    <property type="entry name" value="TRANS-ACONITATE 2-METHYLTRANSFERASE-RELATED"/>
    <property type="match status" value="1"/>
</dbReference>
<dbReference type="InterPro" id="IPR041698">
    <property type="entry name" value="Methyltransf_25"/>
</dbReference>
<reference evidence="4 5" key="1">
    <citation type="submission" date="2020-04" db="EMBL/GenBank/DDBJ databases">
        <authorList>
            <person name="De Canck E."/>
        </authorList>
    </citation>
    <scope>NUCLEOTIDE SEQUENCE [LARGE SCALE GENOMIC DNA]</scope>
    <source>
        <strain evidence="4 5">LMG 26841</strain>
    </source>
</reference>
<dbReference type="AlphaFoldDB" id="A0A6S7E8J3"/>